<evidence type="ECO:0000313" key="9">
    <source>
        <dbReference type="Proteomes" id="UP000515153"/>
    </source>
</evidence>
<reference evidence="9 10" key="1">
    <citation type="journal article" date="2019" name="Mol. Biol. Evol.">
        <title>Blast fungal genomes show frequent chromosomal changes, gene gains and losses, and effector gene turnover.</title>
        <authorList>
            <person name="Gomez Luciano L.B."/>
            <person name="Jason Tsai I."/>
            <person name="Chuma I."/>
            <person name="Tosa Y."/>
            <person name="Chen Y.H."/>
            <person name="Li J.Y."/>
            <person name="Li M.Y."/>
            <person name="Jade Lu M.Y."/>
            <person name="Nakayashiki H."/>
            <person name="Li W.H."/>
        </authorList>
    </citation>
    <scope>NUCLEOTIDE SEQUENCE [LARGE SCALE GENOMIC DNA]</scope>
    <source>
        <strain evidence="9 10">NI907</strain>
    </source>
</reference>
<keyword evidence="9" id="KW-1185">Reference proteome</keyword>
<protein>
    <recommendedName>
        <fullName evidence="8">Rhodopsin domain-containing protein</fullName>
    </recommendedName>
</protein>
<dbReference type="KEGG" id="pgri:PgNI_06485"/>
<feature type="transmembrane region" description="Helical" evidence="7">
    <location>
        <begin position="61"/>
        <end position="87"/>
    </location>
</feature>
<gene>
    <name evidence="10" type="ORF">PgNI_06485</name>
</gene>
<feature type="transmembrane region" description="Helical" evidence="7">
    <location>
        <begin position="267"/>
        <end position="288"/>
    </location>
</feature>
<evidence type="ECO:0000256" key="4">
    <source>
        <dbReference type="ARBA" id="ARBA00023136"/>
    </source>
</evidence>
<keyword evidence="2 7" id="KW-0812">Transmembrane</keyword>
<dbReference type="PANTHER" id="PTHR33048">
    <property type="entry name" value="PTH11-LIKE INTEGRAL MEMBRANE PROTEIN (AFU_ORTHOLOGUE AFUA_5G11245)"/>
    <property type="match status" value="1"/>
</dbReference>
<feature type="compositionally biased region" description="Acidic residues" evidence="6">
    <location>
        <begin position="383"/>
        <end position="393"/>
    </location>
</feature>
<name>A0A6P8B7P8_PYRGI</name>
<feature type="transmembrane region" description="Helical" evidence="7">
    <location>
        <begin position="107"/>
        <end position="134"/>
    </location>
</feature>
<dbReference type="InterPro" id="IPR049326">
    <property type="entry name" value="Rhodopsin_dom_fungi"/>
</dbReference>
<evidence type="ECO:0000313" key="10">
    <source>
        <dbReference type="RefSeq" id="XP_030983190.1"/>
    </source>
</evidence>
<organism evidence="9 10">
    <name type="scientific">Pyricularia grisea</name>
    <name type="common">Crabgrass-specific blast fungus</name>
    <name type="synonym">Magnaporthe grisea</name>
    <dbReference type="NCBI Taxonomy" id="148305"/>
    <lineage>
        <taxon>Eukaryota</taxon>
        <taxon>Fungi</taxon>
        <taxon>Dikarya</taxon>
        <taxon>Ascomycota</taxon>
        <taxon>Pezizomycotina</taxon>
        <taxon>Sordariomycetes</taxon>
        <taxon>Sordariomycetidae</taxon>
        <taxon>Magnaporthales</taxon>
        <taxon>Pyriculariaceae</taxon>
        <taxon>Pyricularia</taxon>
    </lineage>
</organism>
<sequence>MVNVTASMDPSLFLQLDFTDKSNLQGLLIGGFTALLLMVIIVILLRIYVRAWMARDVKADDYLIFAAAAFNVSIFAVSMQAVHYGFGKHIWKVATTPTDIFEIYAKIYRLTIPFAVIFKLSFILTKLSIVVSLLSVFGTNRLLRNVMITTAVVSTAATFSVMMIYVFQCSPIPAGWDLNLVFDARCFSVVTLSQAGSWVIIVTDLIFCVFPMPYLWRLNMPLKKRIALCGIFAIGLVACAATVMRFLASTNKMLIDTTYEGAKALGWSYIESSLGIICASVPSLAPLLSWAESRRRRISDPERRAAAANKPRTRMEPSDQKHRRHASGDGLDDVTYTGDTFVDPRDDGKDEDYEGSSDSAVGEEDKVHTMEKIAPVDSVGVESVEEEEEEEEDSDKRRSRIAVQDGGLSPPPQGGA</sequence>
<evidence type="ECO:0000256" key="6">
    <source>
        <dbReference type="SAM" id="MobiDB-lite"/>
    </source>
</evidence>
<evidence type="ECO:0000256" key="5">
    <source>
        <dbReference type="ARBA" id="ARBA00038359"/>
    </source>
</evidence>
<dbReference type="GO" id="GO:0016020">
    <property type="term" value="C:membrane"/>
    <property type="evidence" value="ECO:0007669"/>
    <property type="project" value="UniProtKB-SubCell"/>
</dbReference>
<evidence type="ECO:0000256" key="7">
    <source>
        <dbReference type="SAM" id="Phobius"/>
    </source>
</evidence>
<dbReference type="Proteomes" id="UP000515153">
    <property type="component" value="Chromosome I"/>
</dbReference>
<reference evidence="10" key="3">
    <citation type="submission" date="2025-08" db="UniProtKB">
        <authorList>
            <consortium name="RefSeq"/>
        </authorList>
    </citation>
    <scope>IDENTIFICATION</scope>
    <source>
        <strain evidence="10">NI907</strain>
    </source>
</reference>
<feature type="domain" description="Rhodopsin" evidence="8">
    <location>
        <begin position="45"/>
        <end position="289"/>
    </location>
</feature>
<evidence type="ECO:0000256" key="2">
    <source>
        <dbReference type="ARBA" id="ARBA00022692"/>
    </source>
</evidence>
<reference evidence="10" key="2">
    <citation type="submission" date="2019-10" db="EMBL/GenBank/DDBJ databases">
        <authorList>
            <consortium name="NCBI Genome Project"/>
        </authorList>
    </citation>
    <scope>NUCLEOTIDE SEQUENCE</scope>
    <source>
        <strain evidence="10">NI907</strain>
    </source>
</reference>
<keyword evidence="3 7" id="KW-1133">Transmembrane helix</keyword>
<keyword evidence="4 7" id="KW-0472">Membrane</keyword>
<feature type="transmembrane region" description="Helical" evidence="7">
    <location>
        <begin position="27"/>
        <end position="49"/>
    </location>
</feature>
<feature type="transmembrane region" description="Helical" evidence="7">
    <location>
        <begin position="187"/>
        <end position="214"/>
    </location>
</feature>
<accession>A0A6P8B7P8</accession>
<dbReference type="AlphaFoldDB" id="A0A6P8B7P8"/>
<dbReference type="PANTHER" id="PTHR33048:SF47">
    <property type="entry name" value="INTEGRAL MEMBRANE PROTEIN-RELATED"/>
    <property type="match status" value="1"/>
</dbReference>
<feature type="transmembrane region" description="Helical" evidence="7">
    <location>
        <begin position="146"/>
        <end position="167"/>
    </location>
</feature>
<comment type="similarity">
    <text evidence="5">Belongs to the SAT4 family.</text>
</comment>
<dbReference type="GeneID" id="41961418"/>
<evidence type="ECO:0000259" key="8">
    <source>
        <dbReference type="Pfam" id="PF20684"/>
    </source>
</evidence>
<evidence type="ECO:0000256" key="3">
    <source>
        <dbReference type="ARBA" id="ARBA00022989"/>
    </source>
</evidence>
<feature type="transmembrane region" description="Helical" evidence="7">
    <location>
        <begin position="226"/>
        <end position="247"/>
    </location>
</feature>
<dbReference type="RefSeq" id="XP_030983190.1">
    <property type="nucleotide sequence ID" value="XM_031126509.1"/>
</dbReference>
<dbReference type="InterPro" id="IPR052337">
    <property type="entry name" value="SAT4-like"/>
</dbReference>
<feature type="region of interest" description="Disordered" evidence="6">
    <location>
        <begin position="299"/>
        <end position="416"/>
    </location>
</feature>
<evidence type="ECO:0000256" key="1">
    <source>
        <dbReference type="ARBA" id="ARBA00004141"/>
    </source>
</evidence>
<proteinExistence type="inferred from homology"/>
<comment type="subcellular location">
    <subcellularLocation>
        <location evidence="1">Membrane</location>
        <topology evidence="1">Multi-pass membrane protein</topology>
    </subcellularLocation>
</comment>
<dbReference type="Pfam" id="PF20684">
    <property type="entry name" value="Fung_rhodopsin"/>
    <property type="match status" value="1"/>
</dbReference>